<reference evidence="4 5" key="1">
    <citation type="journal article" date="2015" name="Int. J. Syst. Evol. Microbiol.">
        <title>Halomonas salicampi sp. nov., a halotolerant and alkalitolerant bacterium isolated from a saltern soil.</title>
        <authorList>
            <person name="Lee J.C."/>
            <person name="Kim Y.S."/>
            <person name="Yun B.S."/>
            <person name="Whang K.S."/>
        </authorList>
    </citation>
    <scope>NUCLEOTIDE SEQUENCE [LARGE SCALE GENOMIC DNA]</scope>
    <source>
        <strain evidence="4 5">BH103</strain>
    </source>
</reference>
<protein>
    <recommendedName>
        <fullName evidence="1">diguanylate cyclase</fullName>
        <ecNumber evidence="1">2.7.7.65</ecNumber>
    </recommendedName>
</protein>
<proteinExistence type="predicted"/>
<dbReference type="PROSITE" id="PS50887">
    <property type="entry name" value="GGDEF"/>
    <property type="match status" value="1"/>
</dbReference>
<feature type="domain" description="GGDEF" evidence="3">
    <location>
        <begin position="1"/>
        <end position="81"/>
    </location>
</feature>
<dbReference type="Proteomes" id="UP000586119">
    <property type="component" value="Unassembled WGS sequence"/>
</dbReference>
<dbReference type="PANTHER" id="PTHR45138">
    <property type="entry name" value="REGULATORY COMPONENTS OF SENSORY TRANSDUCTION SYSTEM"/>
    <property type="match status" value="1"/>
</dbReference>
<keyword evidence="5" id="KW-1185">Reference proteome</keyword>
<dbReference type="GO" id="GO:0043709">
    <property type="term" value="P:cell adhesion involved in single-species biofilm formation"/>
    <property type="evidence" value="ECO:0007669"/>
    <property type="project" value="TreeGrafter"/>
</dbReference>
<evidence type="ECO:0000313" key="4">
    <source>
        <dbReference type="EMBL" id="NYS61299.1"/>
    </source>
</evidence>
<evidence type="ECO:0000313" key="5">
    <source>
        <dbReference type="Proteomes" id="UP000586119"/>
    </source>
</evidence>
<comment type="caution">
    <text evidence="4">The sequence shown here is derived from an EMBL/GenBank/DDBJ whole genome shotgun (WGS) entry which is preliminary data.</text>
</comment>
<sequence length="81" mass="8860">MLERFGAVLKASIREGDLAGRYGGEEFLIILPDEIVSGALVMVERFLQRLNTEPVIYVEEKPLYVSASVGIASLADGQFSN</sequence>
<evidence type="ECO:0000259" key="3">
    <source>
        <dbReference type="PROSITE" id="PS50887"/>
    </source>
</evidence>
<dbReference type="EMBL" id="JACCDF010000009">
    <property type="protein sequence ID" value="NYS61299.1"/>
    <property type="molecule type" value="Genomic_DNA"/>
</dbReference>
<dbReference type="InterPro" id="IPR000160">
    <property type="entry name" value="GGDEF_dom"/>
</dbReference>
<evidence type="ECO:0000256" key="2">
    <source>
        <dbReference type="ARBA" id="ARBA00034247"/>
    </source>
</evidence>
<comment type="catalytic activity">
    <reaction evidence="2">
        <text>2 GTP = 3',3'-c-di-GMP + 2 diphosphate</text>
        <dbReference type="Rhea" id="RHEA:24898"/>
        <dbReference type="ChEBI" id="CHEBI:33019"/>
        <dbReference type="ChEBI" id="CHEBI:37565"/>
        <dbReference type="ChEBI" id="CHEBI:58805"/>
        <dbReference type="EC" id="2.7.7.65"/>
    </reaction>
</comment>
<dbReference type="AlphaFoldDB" id="A0A7Z0RV83"/>
<dbReference type="SUPFAM" id="SSF55073">
    <property type="entry name" value="Nucleotide cyclase"/>
    <property type="match status" value="1"/>
</dbReference>
<dbReference type="PANTHER" id="PTHR45138:SF9">
    <property type="entry name" value="DIGUANYLATE CYCLASE DGCM-RELATED"/>
    <property type="match status" value="1"/>
</dbReference>
<dbReference type="GO" id="GO:0052621">
    <property type="term" value="F:diguanylate cyclase activity"/>
    <property type="evidence" value="ECO:0007669"/>
    <property type="project" value="UniProtKB-EC"/>
</dbReference>
<dbReference type="NCBIfam" id="TIGR00254">
    <property type="entry name" value="GGDEF"/>
    <property type="match status" value="1"/>
</dbReference>
<dbReference type="InterPro" id="IPR029787">
    <property type="entry name" value="Nucleotide_cyclase"/>
</dbReference>
<dbReference type="InterPro" id="IPR050469">
    <property type="entry name" value="Diguanylate_Cyclase"/>
</dbReference>
<dbReference type="GO" id="GO:0005886">
    <property type="term" value="C:plasma membrane"/>
    <property type="evidence" value="ECO:0007669"/>
    <property type="project" value="TreeGrafter"/>
</dbReference>
<evidence type="ECO:0000256" key="1">
    <source>
        <dbReference type="ARBA" id="ARBA00012528"/>
    </source>
</evidence>
<dbReference type="Pfam" id="PF00990">
    <property type="entry name" value="GGDEF"/>
    <property type="match status" value="1"/>
</dbReference>
<gene>
    <name evidence="4" type="ORF">HZS81_11095</name>
</gene>
<dbReference type="Gene3D" id="3.30.70.270">
    <property type="match status" value="1"/>
</dbReference>
<dbReference type="EC" id="2.7.7.65" evidence="1"/>
<dbReference type="GO" id="GO:1902201">
    <property type="term" value="P:negative regulation of bacterial-type flagellum-dependent cell motility"/>
    <property type="evidence" value="ECO:0007669"/>
    <property type="project" value="TreeGrafter"/>
</dbReference>
<accession>A0A7Z0RV83</accession>
<organism evidence="4 5">
    <name type="scientific">Vreelandella salicampi</name>
    <dbReference type="NCBI Taxonomy" id="1449798"/>
    <lineage>
        <taxon>Bacteria</taxon>
        <taxon>Pseudomonadati</taxon>
        <taxon>Pseudomonadota</taxon>
        <taxon>Gammaproteobacteria</taxon>
        <taxon>Oceanospirillales</taxon>
        <taxon>Halomonadaceae</taxon>
        <taxon>Vreelandella</taxon>
    </lineage>
</organism>
<dbReference type="InterPro" id="IPR043128">
    <property type="entry name" value="Rev_trsase/Diguanyl_cyclase"/>
</dbReference>
<name>A0A7Z0RV83_9GAMM</name>